<dbReference type="PATRIC" id="fig|880157.4.peg.2263"/>
<name>A0A0J5FSR3_9GAMM</name>
<evidence type="ECO:0008006" key="4">
    <source>
        <dbReference type="Google" id="ProtNLM"/>
    </source>
</evidence>
<keyword evidence="1" id="KW-0732">Signal</keyword>
<feature type="signal peptide" evidence="1">
    <location>
        <begin position="1"/>
        <end position="20"/>
    </location>
</feature>
<evidence type="ECO:0000313" key="3">
    <source>
        <dbReference type="Proteomes" id="UP000036277"/>
    </source>
</evidence>
<comment type="caution">
    <text evidence="2">The sequence shown here is derived from an EMBL/GenBank/DDBJ whole genome shotgun (WGS) entry which is preliminary data.</text>
</comment>
<accession>A0A0J5FSR3</accession>
<dbReference type="EMBL" id="LFCV01000064">
    <property type="protein sequence ID" value="KMJ45154.1"/>
    <property type="molecule type" value="Genomic_DNA"/>
</dbReference>
<dbReference type="Proteomes" id="UP000036277">
    <property type="component" value="Unassembled WGS sequence"/>
</dbReference>
<evidence type="ECO:0000313" key="2">
    <source>
        <dbReference type="EMBL" id="KMJ45154.1"/>
    </source>
</evidence>
<organism evidence="2 3">
    <name type="scientific">Xenorhabdus khoisanae</name>
    <dbReference type="NCBI Taxonomy" id="880157"/>
    <lineage>
        <taxon>Bacteria</taxon>
        <taxon>Pseudomonadati</taxon>
        <taxon>Pseudomonadota</taxon>
        <taxon>Gammaproteobacteria</taxon>
        <taxon>Enterobacterales</taxon>
        <taxon>Morganellaceae</taxon>
        <taxon>Xenorhabdus</taxon>
    </lineage>
</organism>
<dbReference type="PROSITE" id="PS51257">
    <property type="entry name" value="PROKAR_LIPOPROTEIN"/>
    <property type="match status" value="1"/>
</dbReference>
<dbReference type="AlphaFoldDB" id="A0A0J5FSR3"/>
<dbReference type="RefSeq" id="WP_047963348.1">
    <property type="nucleotide sequence ID" value="NZ_CAWMBG010000064.1"/>
</dbReference>
<keyword evidence="3" id="KW-1185">Reference proteome</keyword>
<protein>
    <recommendedName>
        <fullName evidence="4">Lipoprotein</fullName>
    </recommendedName>
</protein>
<gene>
    <name evidence="2" type="ORF">AB204_10695</name>
</gene>
<proteinExistence type="predicted"/>
<dbReference type="OrthoDB" id="6636320at2"/>
<sequence length="233" mass="27017">MKKTSIILAISLMLSGCANTQPIISKSKYKSINSYPSLTKLFVAKGDFTDDQILYLLSYDYNHETDPSEKQKIRVTELERIKKYLKQYKDHKYYSLQIDSRVFMRADLAFALPTMSEYDPVTKSFPIDNLGCKGKPRRITNPQHVSISIKNDIFCSLPVTDNIQVQKIENLRAQRDSDISYSGNMYMDVYSKDNQLFGNIIDVELKIYDRKSRSYIYQYNYNPVNNSESSPKS</sequence>
<feature type="chain" id="PRO_5005260969" description="Lipoprotein" evidence="1">
    <location>
        <begin position="21"/>
        <end position="233"/>
    </location>
</feature>
<reference evidence="2 3" key="1">
    <citation type="submission" date="2015-06" db="EMBL/GenBank/DDBJ databases">
        <title>Draft Whole-Genome Sequence of the Entomopathogenic Bacterium Xenorhabdus khoisanae.</title>
        <authorList>
            <person name="Naidoo S."/>
            <person name="Featherston J."/>
            <person name="Gray V.M."/>
        </authorList>
    </citation>
    <scope>NUCLEOTIDE SEQUENCE [LARGE SCALE GENOMIC DNA]</scope>
    <source>
        <strain evidence="2 3">MCB</strain>
    </source>
</reference>
<evidence type="ECO:0000256" key="1">
    <source>
        <dbReference type="SAM" id="SignalP"/>
    </source>
</evidence>